<comment type="caution">
    <text evidence="1">The sequence shown here is derived from an EMBL/GenBank/DDBJ whole genome shotgun (WGS) entry which is preliminary data.</text>
</comment>
<dbReference type="AlphaFoldDB" id="A0A2K3N983"/>
<organism evidence="1 2">
    <name type="scientific">Trifolium pratense</name>
    <name type="common">Red clover</name>
    <dbReference type="NCBI Taxonomy" id="57577"/>
    <lineage>
        <taxon>Eukaryota</taxon>
        <taxon>Viridiplantae</taxon>
        <taxon>Streptophyta</taxon>
        <taxon>Embryophyta</taxon>
        <taxon>Tracheophyta</taxon>
        <taxon>Spermatophyta</taxon>
        <taxon>Magnoliopsida</taxon>
        <taxon>eudicotyledons</taxon>
        <taxon>Gunneridae</taxon>
        <taxon>Pentapetalae</taxon>
        <taxon>rosids</taxon>
        <taxon>fabids</taxon>
        <taxon>Fabales</taxon>
        <taxon>Fabaceae</taxon>
        <taxon>Papilionoideae</taxon>
        <taxon>50 kb inversion clade</taxon>
        <taxon>NPAAA clade</taxon>
        <taxon>Hologalegina</taxon>
        <taxon>IRL clade</taxon>
        <taxon>Trifolieae</taxon>
        <taxon>Trifolium</taxon>
    </lineage>
</organism>
<name>A0A2K3N983_TRIPR</name>
<proteinExistence type="predicted"/>
<reference evidence="1 2" key="2">
    <citation type="journal article" date="2017" name="Front. Plant Sci.">
        <title>Gene Classification and Mining of Molecular Markers Useful in Red Clover (Trifolium pratense) Breeding.</title>
        <authorList>
            <person name="Istvanek J."/>
            <person name="Dluhosova J."/>
            <person name="Dluhos P."/>
            <person name="Patkova L."/>
            <person name="Nedelnik J."/>
            <person name="Repkova J."/>
        </authorList>
    </citation>
    <scope>NUCLEOTIDE SEQUENCE [LARGE SCALE GENOMIC DNA]</scope>
    <source>
        <strain evidence="2">cv. Tatra</strain>
        <tissue evidence="1">Young leaves</tissue>
    </source>
</reference>
<evidence type="ECO:0000313" key="1">
    <source>
        <dbReference type="EMBL" id="PNX99611.1"/>
    </source>
</evidence>
<dbReference type="Proteomes" id="UP000236291">
    <property type="component" value="Unassembled WGS sequence"/>
</dbReference>
<gene>
    <name evidence="1" type="ORF">L195_g022880</name>
</gene>
<reference evidence="1 2" key="1">
    <citation type="journal article" date="2014" name="Am. J. Bot.">
        <title>Genome assembly and annotation for red clover (Trifolium pratense; Fabaceae).</title>
        <authorList>
            <person name="Istvanek J."/>
            <person name="Jaros M."/>
            <person name="Krenek A."/>
            <person name="Repkova J."/>
        </authorList>
    </citation>
    <scope>NUCLEOTIDE SEQUENCE [LARGE SCALE GENOMIC DNA]</scope>
    <source>
        <strain evidence="2">cv. Tatra</strain>
        <tissue evidence="1">Young leaves</tissue>
    </source>
</reference>
<protein>
    <submittedName>
        <fullName evidence="1">Ribonuclease H</fullName>
    </submittedName>
</protein>
<evidence type="ECO:0000313" key="2">
    <source>
        <dbReference type="Proteomes" id="UP000236291"/>
    </source>
</evidence>
<accession>A0A2K3N983</accession>
<sequence>MGQDVPRISPILSYGEWREEELTSLIKKHESRGDIHGVRVCRGAPCISHLLFADDCFLFFRANIREAQCMKNILNFSEVMGTRKYLGMPSMVGRSKKALFGYLKDRMWKRIQIWSGGTKNARMSNSHLRLKQQEEHEITFMTGGRYNSAKMLLPVSHRSGLDGMEKATNKYT</sequence>
<dbReference type="EMBL" id="ASHM01017955">
    <property type="protein sequence ID" value="PNX99611.1"/>
    <property type="molecule type" value="Genomic_DNA"/>
</dbReference>